<dbReference type="PANTHER" id="PTHR30250:SF26">
    <property type="entry name" value="PSMA PROTEIN"/>
    <property type="match status" value="1"/>
</dbReference>
<protein>
    <recommendedName>
        <fullName evidence="9">Polysaccharide biosynthesis protein C-terminal domain-containing protein</fullName>
    </recommendedName>
</protein>
<evidence type="ECO:0000313" key="8">
    <source>
        <dbReference type="Proteomes" id="UP000006262"/>
    </source>
</evidence>
<feature type="transmembrane region" description="Helical" evidence="6">
    <location>
        <begin position="12"/>
        <end position="36"/>
    </location>
</feature>
<sequence>MRDNKKIAVNTVISYVRLLAIMALSLFSTRYILLALGQTDFGLYNLIAGVVFLFSFIANTMATTTQRFISFTMGKEKEIGKVRGVFYNSLALHLIIAITVAIIIQIGGQLIIKYLLEIPYEKIDDAYFALATVTIGIVGTVITVPFEAVLMAHENIFFVSLCQLFNSIIKFVIALSVMAIESDRLRTYAVLIAIIPYIQFATEWLYCHRKYIETRFTISKITDFSVIRHIGAFASWVMIGTTCGTIRQQGSSILLNMFFGIAINAANGIATQVNGVLMQFSSSITTAIRPQLVKSAGEGDKDRMLSLTYIACKFPFILTGILAVPLIVAMPTVLQLWLKNVPEYTVTFCRLLLISAVLNQSTIGMTVALEAYGKVKLIHSVIGLSFLLVIPAGYILFLNGMPPGSVIFCIVINEAFAAISRLVIAKIQLGFSVWEYIKKVGIRCILIVSIAMVIDYVAWKYLPSDFIGLVIIGIITLIVFSILTYFLGLTKNERNKVNNIINKTKRHFIFYEK</sequence>
<keyword evidence="4 6" id="KW-1133">Transmembrane helix</keyword>
<feature type="transmembrane region" description="Helical" evidence="6">
    <location>
        <begin position="466"/>
        <end position="487"/>
    </location>
</feature>
<accession>A0AAD2TNT8</accession>
<dbReference type="InterPro" id="IPR050833">
    <property type="entry name" value="Poly_Biosynth_Transport"/>
</dbReference>
<evidence type="ECO:0000256" key="6">
    <source>
        <dbReference type="SAM" id="Phobius"/>
    </source>
</evidence>
<evidence type="ECO:0000256" key="4">
    <source>
        <dbReference type="ARBA" id="ARBA00022989"/>
    </source>
</evidence>
<gene>
    <name evidence="7" type="ORF">HMPREF1059_02393</name>
</gene>
<feature type="transmembrane region" description="Helical" evidence="6">
    <location>
        <begin position="436"/>
        <end position="454"/>
    </location>
</feature>
<evidence type="ECO:0000256" key="1">
    <source>
        <dbReference type="ARBA" id="ARBA00004651"/>
    </source>
</evidence>
<dbReference type="AlphaFoldDB" id="A0AAD2TNT8"/>
<feature type="transmembrane region" description="Helical" evidence="6">
    <location>
        <begin position="186"/>
        <end position="206"/>
    </location>
</feature>
<keyword evidence="2" id="KW-1003">Cell membrane</keyword>
<evidence type="ECO:0000313" key="7">
    <source>
        <dbReference type="EMBL" id="EKN25692.1"/>
    </source>
</evidence>
<feature type="transmembrane region" description="Helical" evidence="6">
    <location>
        <begin position="85"/>
        <end position="106"/>
    </location>
</feature>
<evidence type="ECO:0000256" key="5">
    <source>
        <dbReference type="ARBA" id="ARBA00023136"/>
    </source>
</evidence>
<comment type="caution">
    <text evidence="7">The sequence shown here is derived from an EMBL/GenBank/DDBJ whole genome shotgun (WGS) entry which is preliminary data.</text>
</comment>
<feature type="transmembrane region" description="Helical" evidence="6">
    <location>
        <begin position="126"/>
        <end position="144"/>
    </location>
</feature>
<feature type="transmembrane region" description="Helical" evidence="6">
    <location>
        <begin position="381"/>
        <end position="398"/>
    </location>
</feature>
<comment type="subcellular location">
    <subcellularLocation>
        <location evidence="1">Cell membrane</location>
        <topology evidence="1">Multi-pass membrane protein</topology>
    </subcellularLocation>
</comment>
<dbReference type="EMBL" id="AGZN01000024">
    <property type="protein sequence ID" value="EKN25692.1"/>
    <property type="molecule type" value="Genomic_DNA"/>
</dbReference>
<dbReference type="Proteomes" id="UP000006262">
    <property type="component" value="Unassembled WGS sequence"/>
</dbReference>
<dbReference type="PANTHER" id="PTHR30250">
    <property type="entry name" value="PST FAMILY PREDICTED COLANIC ACID TRANSPORTER"/>
    <property type="match status" value="1"/>
</dbReference>
<feature type="transmembrane region" description="Helical" evidence="6">
    <location>
        <begin position="404"/>
        <end position="424"/>
    </location>
</feature>
<evidence type="ECO:0000256" key="3">
    <source>
        <dbReference type="ARBA" id="ARBA00022692"/>
    </source>
</evidence>
<dbReference type="GO" id="GO:0005886">
    <property type="term" value="C:plasma membrane"/>
    <property type="evidence" value="ECO:0007669"/>
    <property type="project" value="UniProtKB-SubCell"/>
</dbReference>
<keyword evidence="5 6" id="KW-0472">Membrane</keyword>
<organism evidence="7 8">
    <name type="scientific">Parabacteroides distasonis CL09T03C24</name>
    <dbReference type="NCBI Taxonomy" id="999417"/>
    <lineage>
        <taxon>Bacteria</taxon>
        <taxon>Pseudomonadati</taxon>
        <taxon>Bacteroidota</taxon>
        <taxon>Bacteroidia</taxon>
        <taxon>Bacteroidales</taxon>
        <taxon>Tannerellaceae</taxon>
        <taxon>Parabacteroides</taxon>
    </lineage>
</organism>
<reference evidence="7 8" key="1">
    <citation type="submission" date="2012-02" db="EMBL/GenBank/DDBJ databases">
        <title>The Genome Sequence of Parabacteroides distasonis CL09T03C24.</title>
        <authorList>
            <consortium name="The Broad Institute Genome Sequencing Platform"/>
            <person name="Earl A."/>
            <person name="Ward D."/>
            <person name="Feldgarden M."/>
            <person name="Gevers D."/>
            <person name="Zitomersky N.L."/>
            <person name="Coyne M.J."/>
            <person name="Comstock L.E."/>
            <person name="Young S.K."/>
            <person name="Zeng Q."/>
            <person name="Gargeya S."/>
            <person name="Fitzgerald M."/>
            <person name="Haas B."/>
            <person name="Abouelleil A."/>
            <person name="Alvarado L."/>
            <person name="Arachchi H.M."/>
            <person name="Berlin A."/>
            <person name="Chapman S.B."/>
            <person name="Gearin G."/>
            <person name="Goldberg J."/>
            <person name="Griggs A."/>
            <person name="Gujja S."/>
            <person name="Hansen M."/>
            <person name="Heiman D."/>
            <person name="Howarth C."/>
            <person name="Larimer J."/>
            <person name="Lui A."/>
            <person name="MacDonald P.J.P."/>
            <person name="McCowen C."/>
            <person name="Montmayeur A."/>
            <person name="Murphy C."/>
            <person name="Neiman D."/>
            <person name="Pearson M."/>
            <person name="Priest M."/>
            <person name="Roberts A."/>
            <person name="Saif S."/>
            <person name="Shea T."/>
            <person name="Sisk P."/>
            <person name="Stolte C."/>
            <person name="Sykes S."/>
            <person name="Wortman J."/>
            <person name="Nusbaum C."/>
            <person name="Birren B."/>
        </authorList>
    </citation>
    <scope>NUCLEOTIDE SEQUENCE [LARGE SCALE GENOMIC DNA]</scope>
    <source>
        <strain evidence="7 8">CL09T03C24</strain>
    </source>
</reference>
<evidence type="ECO:0008006" key="9">
    <source>
        <dbReference type="Google" id="ProtNLM"/>
    </source>
</evidence>
<feature type="transmembrane region" description="Helical" evidence="6">
    <location>
        <begin position="344"/>
        <end position="369"/>
    </location>
</feature>
<feature type="transmembrane region" description="Helical" evidence="6">
    <location>
        <begin position="253"/>
        <end position="270"/>
    </location>
</feature>
<dbReference type="RefSeq" id="WP_005865995.1">
    <property type="nucleotide sequence ID" value="NZ_JH976488.1"/>
</dbReference>
<name>A0AAD2TNT8_PARDI</name>
<feature type="transmembrane region" description="Helical" evidence="6">
    <location>
        <begin position="156"/>
        <end position="180"/>
    </location>
</feature>
<feature type="transmembrane region" description="Helical" evidence="6">
    <location>
        <begin position="42"/>
        <end position="64"/>
    </location>
</feature>
<feature type="transmembrane region" description="Helical" evidence="6">
    <location>
        <begin position="314"/>
        <end position="338"/>
    </location>
</feature>
<evidence type="ECO:0000256" key="2">
    <source>
        <dbReference type="ARBA" id="ARBA00022475"/>
    </source>
</evidence>
<keyword evidence="3 6" id="KW-0812">Transmembrane</keyword>
<proteinExistence type="predicted"/>